<keyword evidence="2" id="KW-1185">Reference proteome</keyword>
<evidence type="ECO:0000313" key="1">
    <source>
        <dbReference type="EMBL" id="QOR57808.1"/>
    </source>
</evidence>
<dbReference type="Proteomes" id="UP000594103">
    <property type="component" value="Segment"/>
</dbReference>
<dbReference type="RefSeq" id="YP_010113448.1">
    <property type="nucleotide sequence ID" value="NC_055903.1"/>
</dbReference>
<dbReference type="KEGG" id="vg:65131973"/>
<dbReference type="EMBL" id="MT774410">
    <property type="protein sequence ID" value="QOR57808.1"/>
    <property type="molecule type" value="Genomic_DNA"/>
</dbReference>
<organism evidence="1 2">
    <name type="scientific">uncultured phage cr272_1</name>
    <dbReference type="NCBI Taxonomy" id="2772094"/>
    <lineage>
        <taxon>Viruses</taxon>
        <taxon>Duplodnaviria</taxon>
        <taxon>Heunggongvirae</taxon>
        <taxon>Uroviricota</taxon>
        <taxon>Caudoviricetes</taxon>
        <taxon>Crassvirales</taxon>
        <taxon>Suoliviridae</taxon>
        <taxon>Oafivirinae</taxon>
        <taxon>Buhlduvirus</taxon>
        <taxon>Buhlduvirus porcinus</taxon>
    </lineage>
</organism>
<protein>
    <submittedName>
        <fullName evidence="1">Uncharacterized protein</fullName>
    </submittedName>
</protein>
<evidence type="ECO:0000313" key="2">
    <source>
        <dbReference type="Proteomes" id="UP000594103"/>
    </source>
</evidence>
<sequence>MYGSTIYPFNFCNRNGIPMIETSQVTVTAQDVVYTIPNKAFRSLNDKGLVLLRIKQAVPSGTTATLPVALSSNSVLQPVTRIGGADATVEQVSPVGIYLAYYDKSGSTMQVIE</sequence>
<reference evidence="1 2" key="1">
    <citation type="submission" date="2020-07" db="EMBL/GenBank/DDBJ databases">
        <title>Taxonomic proposal: Crassvirales, a new order of highly abundant and diverse bacterial viruses.</title>
        <authorList>
            <person name="Shkoporov A.N."/>
            <person name="Stockdale S.R."/>
            <person name="Guerin E."/>
            <person name="Ross R.P."/>
            <person name="Hill C."/>
        </authorList>
    </citation>
    <scope>NUCLEOTIDE SEQUENCE [LARGE SCALE GENOMIC DNA]</scope>
</reference>
<accession>A0A7M1RTZ2</accession>
<proteinExistence type="predicted"/>
<name>A0A7M1RTZ2_9CAUD</name>
<dbReference type="GeneID" id="65131973"/>